<feature type="domain" description="DUF2062" evidence="2">
    <location>
        <begin position="5"/>
        <end position="145"/>
    </location>
</feature>
<evidence type="ECO:0000256" key="1">
    <source>
        <dbReference type="SAM" id="Phobius"/>
    </source>
</evidence>
<name>A0AAU7DHW6_9BACT</name>
<accession>A0AAU7DHW6</accession>
<dbReference type="PANTHER" id="PTHR35102:SF1">
    <property type="entry name" value="E3 UBIQUITIN-PROTEIN LIGASE"/>
    <property type="match status" value="1"/>
</dbReference>
<dbReference type="InterPro" id="IPR018639">
    <property type="entry name" value="DUF2062"/>
</dbReference>
<feature type="transmembrane region" description="Helical" evidence="1">
    <location>
        <begin position="67"/>
        <end position="88"/>
    </location>
</feature>
<evidence type="ECO:0000259" key="2">
    <source>
        <dbReference type="Pfam" id="PF09835"/>
    </source>
</evidence>
<organism evidence="3">
    <name type="scientific">Telmatobacter sp. DSM 110680</name>
    <dbReference type="NCBI Taxonomy" id="3036704"/>
    <lineage>
        <taxon>Bacteria</taxon>
        <taxon>Pseudomonadati</taxon>
        <taxon>Acidobacteriota</taxon>
        <taxon>Terriglobia</taxon>
        <taxon>Terriglobales</taxon>
        <taxon>Acidobacteriaceae</taxon>
        <taxon>Telmatobacter</taxon>
    </lineage>
</organism>
<sequence length="156" mass="16559">MSRSLRAMRQRAETWLRQGISPQRLALTLALGFAIGCIPVIGIPTAVCLVVALSLRLNMPAIQAANYAAMPFQVALIFPFVRLGGWMFSSGTHPAMSTTVLTHGSPLKLVMASGTLAGEALAAWLLTAIPMVLFLTFILTALLRKVPVLAAAESGD</sequence>
<keyword evidence="1" id="KW-0472">Membrane</keyword>
<feature type="transmembrane region" description="Helical" evidence="1">
    <location>
        <begin position="121"/>
        <end position="143"/>
    </location>
</feature>
<dbReference type="EMBL" id="CP121196">
    <property type="protein sequence ID" value="XBH16929.1"/>
    <property type="molecule type" value="Genomic_DNA"/>
</dbReference>
<keyword evidence="1" id="KW-1133">Transmembrane helix</keyword>
<dbReference type="Pfam" id="PF09835">
    <property type="entry name" value="DUF2062"/>
    <property type="match status" value="1"/>
</dbReference>
<protein>
    <submittedName>
        <fullName evidence="3">DUF2062 domain-containing protein</fullName>
    </submittedName>
</protein>
<keyword evidence="1" id="KW-0812">Transmembrane</keyword>
<reference evidence="3" key="1">
    <citation type="submission" date="2023-03" db="EMBL/GenBank/DDBJ databases">
        <title>Edaphobacter sp.</title>
        <authorList>
            <person name="Huber K.J."/>
            <person name="Papendorf J."/>
            <person name="Pilke C."/>
            <person name="Bunk B."/>
            <person name="Sproeer C."/>
            <person name="Pester M."/>
        </authorList>
    </citation>
    <scope>NUCLEOTIDE SEQUENCE</scope>
    <source>
        <strain evidence="3">DSM 110680</strain>
    </source>
</reference>
<dbReference type="PANTHER" id="PTHR35102">
    <property type="entry name" value="E3 UBIQUITIN-PROTEIN LIGASE"/>
    <property type="match status" value="1"/>
</dbReference>
<feature type="transmembrane region" description="Helical" evidence="1">
    <location>
        <begin position="25"/>
        <end position="55"/>
    </location>
</feature>
<gene>
    <name evidence="3" type="ORF">P8935_20430</name>
</gene>
<dbReference type="RefSeq" id="WP_348262159.1">
    <property type="nucleotide sequence ID" value="NZ_CP121196.1"/>
</dbReference>
<proteinExistence type="predicted"/>
<dbReference type="AlphaFoldDB" id="A0AAU7DHW6"/>
<evidence type="ECO:0000313" key="3">
    <source>
        <dbReference type="EMBL" id="XBH16929.1"/>
    </source>
</evidence>